<evidence type="ECO:0000256" key="6">
    <source>
        <dbReference type="ARBA" id="ARBA00023295"/>
    </source>
</evidence>
<comment type="similarity">
    <text evidence="2">Belongs to the CEMIP family.</text>
</comment>
<dbReference type="GO" id="GO:0016798">
    <property type="term" value="F:hydrolase activity, acting on glycosyl bonds"/>
    <property type="evidence" value="ECO:0007669"/>
    <property type="project" value="UniProtKB-KW"/>
</dbReference>
<evidence type="ECO:0000259" key="8">
    <source>
        <dbReference type="PROSITE" id="PS51212"/>
    </source>
</evidence>
<evidence type="ECO:0000313" key="11">
    <source>
        <dbReference type="Proteomes" id="UP001374579"/>
    </source>
</evidence>
<comment type="subcellular location">
    <subcellularLocation>
        <location evidence="1">Cell membrane</location>
    </subcellularLocation>
</comment>
<keyword evidence="5" id="KW-0325">Glycoprotein</keyword>
<evidence type="ECO:0000256" key="5">
    <source>
        <dbReference type="ARBA" id="ARBA00023180"/>
    </source>
</evidence>
<evidence type="ECO:0000256" key="4">
    <source>
        <dbReference type="ARBA" id="ARBA00022801"/>
    </source>
</evidence>
<dbReference type="Pfam" id="PF10162">
    <property type="entry name" value="G8"/>
    <property type="match status" value="1"/>
</dbReference>
<dbReference type="Proteomes" id="UP001374579">
    <property type="component" value="Unassembled WGS sequence"/>
</dbReference>
<feature type="signal peptide" evidence="7">
    <location>
        <begin position="1"/>
        <end position="23"/>
    </location>
</feature>
<dbReference type="EMBL" id="JBAMIC010000012">
    <property type="protein sequence ID" value="KAK7098321.1"/>
    <property type="molecule type" value="Genomic_DNA"/>
</dbReference>
<dbReference type="InterPro" id="IPR055400">
    <property type="entry name" value="CEMIP_X"/>
</dbReference>
<dbReference type="InterPro" id="IPR011050">
    <property type="entry name" value="Pectin_lyase_fold/virulence"/>
</dbReference>
<keyword evidence="6" id="KW-0326">Glycosidase</keyword>
<dbReference type="GO" id="GO:0005886">
    <property type="term" value="C:plasma membrane"/>
    <property type="evidence" value="ECO:0007669"/>
    <property type="project" value="UniProtKB-SubCell"/>
</dbReference>
<dbReference type="Pfam" id="PF01822">
    <property type="entry name" value="WSC"/>
    <property type="match status" value="1"/>
</dbReference>
<dbReference type="Pfam" id="PF24606">
    <property type="entry name" value="CEMIP_beta-hel"/>
    <property type="match status" value="1"/>
</dbReference>
<reference evidence="10 11" key="1">
    <citation type="submission" date="2024-02" db="EMBL/GenBank/DDBJ databases">
        <title>Chromosome-scale genome assembly of the rough periwinkle Littorina saxatilis.</title>
        <authorList>
            <person name="De Jode A."/>
            <person name="Faria R."/>
            <person name="Formenti G."/>
            <person name="Sims Y."/>
            <person name="Smith T.P."/>
            <person name="Tracey A."/>
            <person name="Wood J.M.D."/>
            <person name="Zagrodzka Z.B."/>
            <person name="Johannesson K."/>
            <person name="Butlin R.K."/>
            <person name="Leder E.H."/>
        </authorList>
    </citation>
    <scope>NUCLEOTIDE SEQUENCE [LARGE SCALE GENOMIC DNA]</scope>
    <source>
        <strain evidence="10">Snail1</strain>
        <tissue evidence="10">Muscle</tissue>
    </source>
</reference>
<organism evidence="10 11">
    <name type="scientific">Littorina saxatilis</name>
    <dbReference type="NCBI Taxonomy" id="31220"/>
    <lineage>
        <taxon>Eukaryota</taxon>
        <taxon>Metazoa</taxon>
        <taxon>Spiralia</taxon>
        <taxon>Lophotrochozoa</taxon>
        <taxon>Mollusca</taxon>
        <taxon>Gastropoda</taxon>
        <taxon>Caenogastropoda</taxon>
        <taxon>Littorinimorpha</taxon>
        <taxon>Littorinoidea</taxon>
        <taxon>Littorinidae</taxon>
        <taxon>Littorina</taxon>
    </lineage>
</organism>
<keyword evidence="7" id="KW-0732">Signal</keyword>
<protein>
    <recommendedName>
        <fullName evidence="12">G8 domain-containing protein</fullName>
    </recommendedName>
</protein>
<dbReference type="Pfam" id="PF24605">
    <property type="entry name" value="CEMIP_X"/>
    <property type="match status" value="1"/>
</dbReference>
<evidence type="ECO:0008006" key="12">
    <source>
        <dbReference type="Google" id="ProtNLM"/>
    </source>
</evidence>
<dbReference type="SUPFAM" id="SSF51126">
    <property type="entry name" value="Pectin lyase-like"/>
    <property type="match status" value="1"/>
</dbReference>
<feature type="domain" description="G8" evidence="9">
    <location>
        <begin position="40"/>
        <end position="163"/>
    </location>
</feature>
<keyword evidence="4" id="KW-0378">Hydrolase</keyword>
<evidence type="ECO:0000259" key="9">
    <source>
        <dbReference type="PROSITE" id="PS51484"/>
    </source>
</evidence>
<name>A0AAN9B332_9CAEN</name>
<keyword evidence="3" id="KW-1003">Cell membrane</keyword>
<dbReference type="AlphaFoldDB" id="A0AAN9B332"/>
<evidence type="ECO:0000313" key="10">
    <source>
        <dbReference type="EMBL" id="KAK7098321.1"/>
    </source>
</evidence>
<keyword evidence="3" id="KW-0472">Membrane</keyword>
<dbReference type="SMART" id="SM01225">
    <property type="entry name" value="G8"/>
    <property type="match status" value="1"/>
</dbReference>
<dbReference type="PROSITE" id="PS51484">
    <property type="entry name" value="G8"/>
    <property type="match status" value="1"/>
</dbReference>
<dbReference type="Gene3D" id="2.160.20.10">
    <property type="entry name" value="Single-stranded right-handed beta-helix, Pectin lyase-like"/>
    <property type="match status" value="1"/>
</dbReference>
<dbReference type="PANTHER" id="PTHR15535">
    <property type="entry name" value="TRANSMEMBRANE PROTEIN 2-RELATED"/>
    <property type="match status" value="1"/>
</dbReference>
<dbReference type="PANTHER" id="PTHR15535:SF17">
    <property type="entry name" value="TRANSMEMBRANE PROTEIN"/>
    <property type="match status" value="1"/>
</dbReference>
<sequence>MVGTAQLPLYALCMLSWGVTVQSAACPWQESGLLKWGDDGTWDSGSVPKDDEEVTIPAGKRVLLNEQPARLATLTIEAGGALIWGDVDGLVLTTHHVLIRGEFHIGSEGCRFEKKAHIRLLGKTDSPYFVAEHEFERKFIGVSTGGTLELHGKSKTSWTKLAQTVNPVKNIDCAFIYDHSDTAKNLIGLERQQGAHVIVWNEGGSVMDFNVFQDASVFAAFFTTIPQGKVVGIFAFGKNGLGRKSEGFVSTIQSLGGSDISQISNGDSYSFLARVGAPDSAREFSKVNGQKEPAPAGYLHLHDPDKGIVFQVSTCASETFKYFRVLNDLVAYPVLTLVDKVQGWEEGDKILVTSTDFDWKQAETRRIIPCGKACSSKRQIRVDDAFQYLHFGNFTYNVDERAEVAILTRNILIEGVMEKECYGNNKDEEKLCKKFYEDTFGGHVRIERGFKSAHVRGVELYHMGQQKRMGAYPLHFHMCDEVASMYLRENSLHHTFSRCITVHGTDFLDVSDNVCYRHYGHGVFIEDAVEQNNTFTGNLVAGTMHGSLLLADMSKEWCKTDAKAFISNCGDLSSFWVSHPNNVLRKNVAAGSDGNGYMYIFADRPLGPSLVRQKERGIEHHPKDFPLDFSGNVAHSNAHSGVFVDGKISTGTGMENKGKVPENGVIQTENEYDPHKRGSAVWTDMSYGTYYKNGNDNLWIKGGNIKISYSAIADSPEGFSGGTTLFNSGTEVYKSIFIGETENKGMGVKRSVAPPKKQSHKVLYYFDQSFPGQPTDSLTAIGLYQGPVIIKNCFFDKYETKSWCLDDESSTECDDDELLTRYAGAISFKRNTNYPSMTSSYVENNLFGYCDNDDGKHWVFHGADNTGGWAWKDGNRMQYFFDKDGKLTGTVNASVVNDIPLYKGPECLERHDWGDLLVCPYRYVKLELLGKGGNLGKDIASNYPLIIRRDDKPYTEPFSIMGEIRNEYLLRTHRSYVIDFNDTHPKAGFPSDYKLFGYGVERQDVVRVGICQPMDVDSFGIMMDYPVVIRDNATWADSLDQLDADTTGNVFFHDKANGILFFKMMSRDTHNNETQRCPRGRCWKLKITVNGGSLKKLRSCANIKVPPFVDNTKKPAKPTIPPCPGIATPEGLGPLDPNNLGFVVHDEFQLPCVETVVTEDREGKQPVGCYKVKHKRDEFQTDLKDLEALELTKSMTVDMCVNRCYHRGYKYAGLSRGRRCTCGNVLVSGADYVGTAKDCKQKCVGNSAEFCGSKKYLNVWTTGK</sequence>
<evidence type="ECO:0000256" key="7">
    <source>
        <dbReference type="SAM" id="SignalP"/>
    </source>
</evidence>
<evidence type="ECO:0000256" key="2">
    <source>
        <dbReference type="ARBA" id="ARBA00007586"/>
    </source>
</evidence>
<dbReference type="InterPro" id="IPR019316">
    <property type="entry name" value="G8_domain"/>
</dbReference>
<dbReference type="PROSITE" id="PS51212">
    <property type="entry name" value="WSC"/>
    <property type="match status" value="1"/>
</dbReference>
<feature type="chain" id="PRO_5042837447" description="G8 domain-containing protein" evidence="7">
    <location>
        <begin position="24"/>
        <end position="1264"/>
    </location>
</feature>
<comment type="caution">
    <text evidence="10">The sequence shown here is derived from an EMBL/GenBank/DDBJ whole genome shotgun (WGS) entry which is preliminary data.</text>
</comment>
<gene>
    <name evidence="10" type="ORF">V1264_002647</name>
</gene>
<dbReference type="InterPro" id="IPR002889">
    <property type="entry name" value="WSC_carb-bd"/>
</dbReference>
<evidence type="ECO:0000256" key="1">
    <source>
        <dbReference type="ARBA" id="ARBA00004236"/>
    </source>
</evidence>
<dbReference type="InterPro" id="IPR055401">
    <property type="entry name" value="CEMIP_beta-hel_dom"/>
</dbReference>
<accession>A0AAN9B332</accession>
<dbReference type="InterPro" id="IPR012334">
    <property type="entry name" value="Pectin_lyas_fold"/>
</dbReference>
<keyword evidence="11" id="KW-1185">Reference proteome</keyword>
<dbReference type="InterPro" id="IPR052252">
    <property type="entry name" value="CEMIP/CEMIP2"/>
</dbReference>
<evidence type="ECO:0000256" key="3">
    <source>
        <dbReference type="ARBA" id="ARBA00022475"/>
    </source>
</evidence>
<proteinExistence type="inferred from homology"/>
<dbReference type="SMART" id="SM00321">
    <property type="entry name" value="WSC"/>
    <property type="match status" value="1"/>
</dbReference>
<feature type="domain" description="WSC" evidence="8">
    <location>
        <begin position="1163"/>
        <end position="1263"/>
    </location>
</feature>